<dbReference type="RefSeq" id="WP_344102575.1">
    <property type="nucleotide sequence ID" value="NZ_BAAAPC010000018.1"/>
</dbReference>
<evidence type="ECO:0000313" key="3">
    <source>
        <dbReference type="Proteomes" id="UP001501585"/>
    </source>
</evidence>
<dbReference type="PROSITE" id="PS51340">
    <property type="entry name" value="MOSC"/>
    <property type="match status" value="1"/>
</dbReference>
<feature type="domain" description="MOSC" evidence="1">
    <location>
        <begin position="35"/>
        <end position="169"/>
    </location>
</feature>
<dbReference type="SUPFAM" id="SSF50800">
    <property type="entry name" value="PK beta-barrel domain-like"/>
    <property type="match status" value="1"/>
</dbReference>
<dbReference type="InterPro" id="IPR005302">
    <property type="entry name" value="MoCF_Sase_C"/>
</dbReference>
<dbReference type="Pfam" id="PF03473">
    <property type="entry name" value="MOSC"/>
    <property type="match status" value="1"/>
</dbReference>
<dbReference type="InterPro" id="IPR052353">
    <property type="entry name" value="Benzoxazolinone_Detox_Enz"/>
</dbReference>
<dbReference type="Gene3D" id="2.40.33.20">
    <property type="entry name" value="PK beta-barrel domain-like"/>
    <property type="match status" value="1"/>
</dbReference>
<comment type="caution">
    <text evidence="2">The sequence shown here is derived from an EMBL/GenBank/DDBJ whole genome shotgun (WGS) entry which is preliminary data.</text>
</comment>
<dbReference type="InterPro" id="IPR011037">
    <property type="entry name" value="Pyrv_Knase-like_insert_dom_sf"/>
</dbReference>
<evidence type="ECO:0000313" key="2">
    <source>
        <dbReference type="EMBL" id="GAA2007899.1"/>
    </source>
</evidence>
<name>A0ABP5EU29_9ACTN</name>
<accession>A0ABP5EU29</accession>
<dbReference type="PANTHER" id="PTHR30212">
    <property type="entry name" value="PROTEIN YIIM"/>
    <property type="match status" value="1"/>
</dbReference>
<gene>
    <name evidence="2" type="ORF">GCM10009799_39350</name>
</gene>
<dbReference type="PANTHER" id="PTHR30212:SF2">
    <property type="entry name" value="PROTEIN YIIM"/>
    <property type="match status" value="1"/>
</dbReference>
<keyword evidence="3" id="KW-1185">Reference proteome</keyword>
<protein>
    <submittedName>
        <fullName evidence="2">MOSC domain-containing protein</fullName>
    </submittedName>
</protein>
<dbReference type="EMBL" id="BAAAPC010000018">
    <property type="protein sequence ID" value="GAA2007899.1"/>
    <property type="molecule type" value="Genomic_DNA"/>
</dbReference>
<organism evidence="2 3">
    <name type="scientific">Nocardiopsis rhodophaea</name>
    <dbReference type="NCBI Taxonomy" id="280238"/>
    <lineage>
        <taxon>Bacteria</taxon>
        <taxon>Bacillati</taxon>
        <taxon>Actinomycetota</taxon>
        <taxon>Actinomycetes</taxon>
        <taxon>Streptosporangiales</taxon>
        <taxon>Nocardiopsidaceae</taxon>
        <taxon>Nocardiopsis</taxon>
    </lineage>
</organism>
<reference evidence="3" key="1">
    <citation type="journal article" date="2019" name="Int. J. Syst. Evol. Microbiol.">
        <title>The Global Catalogue of Microorganisms (GCM) 10K type strain sequencing project: providing services to taxonomists for standard genome sequencing and annotation.</title>
        <authorList>
            <consortium name="The Broad Institute Genomics Platform"/>
            <consortium name="The Broad Institute Genome Sequencing Center for Infectious Disease"/>
            <person name="Wu L."/>
            <person name="Ma J."/>
        </authorList>
    </citation>
    <scope>NUCLEOTIDE SEQUENCE [LARGE SCALE GENOMIC DNA]</scope>
    <source>
        <strain evidence="3">JCM 15313</strain>
    </source>
</reference>
<dbReference type="Proteomes" id="UP001501585">
    <property type="component" value="Unassembled WGS sequence"/>
</dbReference>
<proteinExistence type="predicted"/>
<evidence type="ECO:0000259" key="1">
    <source>
        <dbReference type="PROSITE" id="PS51340"/>
    </source>
</evidence>
<sequence>MPSHLTAAVVRSVNSGRAVEHDWAGKATRTAIDKRPVEGTVTVRTLGITGDEQADTARHGGRDQAVYAYAREDLDRWQEHLGHPLRDGRFGENLTTRGIDPSQVRIGERWRIGTVLLEATLPRVPCRTFQAWMDEPQWVKRFAAEGRAGIYLRVLEEGELAAGDTITVERPDHDITVYRAAQARDDRDLDLLNRVLELPDPADKWRQEAAKVAKRLNRVV</sequence>